<dbReference type="EMBL" id="MCIA01000001">
    <property type="protein sequence ID" value="RKD35335.1"/>
    <property type="molecule type" value="Genomic_DNA"/>
</dbReference>
<dbReference type="RefSeq" id="WP_120195271.1">
    <property type="nucleotide sequence ID" value="NZ_MCIA01000001.1"/>
</dbReference>
<accession>A0A419TD08</accession>
<gene>
    <name evidence="2" type="ORF">BET01_03060</name>
</gene>
<feature type="transmembrane region" description="Helical" evidence="1">
    <location>
        <begin position="161"/>
        <end position="185"/>
    </location>
</feature>
<proteinExistence type="predicted"/>
<comment type="caution">
    <text evidence="2">The sequence shown here is derived from an EMBL/GenBank/DDBJ whole genome shotgun (WGS) entry which is preliminary data.</text>
</comment>
<feature type="transmembrane region" description="Helical" evidence="1">
    <location>
        <begin position="133"/>
        <end position="155"/>
    </location>
</feature>
<name>A0A419TD08_9FIRM</name>
<evidence type="ECO:0000313" key="3">
    <source>
        <dbReference type="Proteomes" id="UP000284277"/>
    </source>
</evidence>
<evidence type="ECO:0000313" key="2">
    <source>
        <dbReference type="EMBL" id="RKD35335.1"/>
    </source>
</evidence>
<feature type="transmembrane region" description="Helical" evidence="1">
    <location>
        <begin position="32"/>
        <end position="58"/>
    </location>
</feature>
<dbReference type="Proteomes" id="UP000284277">
    <property type="component" value="Unassembled WGS sequence"/>
</dbReference>
<reference evidence="2 3" key="1">
    <citation type="submission" date="2016-08" db="EMBL/GenBank/DDBJ databases">
        <title>A new outlook on sporulation: Clostridium algidixylanolyticum.</title>
        <authorList>
            <person name="Poppleton D.I."/>
            <person name="Gribaldo S."/>
        </authorList>
    </citation>
    <scope>NUCLEOTIDE SEQUENCE [LARGE SCALE GENOMIC DNA]</scope>
    <source>
        <strain evidence="2 3">SPL73</strain>
    </source>
</reference>
<dbReference type="Pfam" id="PF11667">
    <property type="entry name" value="DUF3267"/>
    <property type="match status" value="1"/>
</dbReference>
<protein>
    <recommendedName>
        <fullName evidence="4">DUF3267 domain-containing protein</fullName>
    </recommendedName>
</protein>
<dbReference type="AlphaFoldDB" id="A0A419TD08"/>
<keyword evidence="1" id="KW-0472">Membrane</keyword>
<keyword evidence="1" id="KW-0812">Transmembrane</keyword>
<keyword evidence="1" id="KW-1133">Transmembrane helix</keyword>
<evidence type="ECO:0000256" key="1">
    <source>
        <dbReference type="SAM" id="Phobius"/>
    </source>
</evidence>
<dbReference type="InterPro" id="IPR021683">
    <property type="entry name" value="DUF3267"/>
</dbReference>
<evidence type="ECO:0008006" key="4">
    <source>
        <dbReference type="Google" id="ProtNLM"/>
    </source>
</evidence>
<sequence length="207" mass="23201">MKYVNKIPSEDGQRTDELVQLGYKRLKEPKSVGAAIGFSLPLSILLMLIAVFWCYLLDPSLFDFMNKDGISVEMTIDLTFIFYVAGTILCLLIHELFHATFIPGAFRSKKTYWGFNGVFGFVYTEEEITRGRFLLISIMPLLLISFVIPVILSSVGIWSHYLIFLSVFNAGGACVDLLNMVLVIVQVPPRGIVVSNGYSTFYKSASE</sequence>
<dbReference type="OrthoDB" id="1778118at2"/>
<feature type="transmembrane region" description="Helical" evidence="1">
    <location>
        <begin position="78"/>
        <end position="102"/>
    </location>
</feature>
<keyword evidence="3" id="KW-1185">Reference proteome</keyword>
<organism evidence="2 3">
    <name type="scientific">Lacrimispora algidixylanolytica</name>
    <dbReference type="NCBI Taxonomy" id="94868"/>
    <lineage>
        <taxon>Bacteria</taxon>
        <taxon>Bacillati</taxon>
        <taxon>Bacillota</taxon>
        <taxon>Clostridia</taxon>
        <taxon>Lachnospirales</taxon>
        <taxon>Lachnospiraceae</taxon>
        <taxon>Lacrimispora</taxon>
    </lineage>
</organism>